<comment type="similarity">
    <text evidence="1">Belongs to the LysR transcriptional regulatory family.</text>
</comment>
<evidence type="ECO:0000259" key="5">
    <source>
        <dbReference type="PROSITE" id="PS50931"/>
    </source>
</evidence>
<dbReference type="InterPro" id="IPR005119">
    <property type="entry name" value="LysR_subst-bd"/>
</dbReference>
<dbReference type="RefSeq" id="WP_103707112.1">
    <property type="nucleotide sequence ID" value="NZ_PQGA01000021.1"/>
</dbReference>
<dbReference type="Gene3D" id="3.40.190.290">
    <property type="match status" value="1"/>
</dbReference>
<dbReference type="PANTHER" id="PTHR30419">
    <property type="entry name" value="HTH-TYPE TRANSCRIPTIONAL REGULATOR YBHD"/>
    <property type="match status" value="1"/>
</dbReference>
<evidence type="ECO:0000256" key="1">
    <source>
        <dbReference type="ARBA" id="ARBA00009437"/>
    </source>
</evidence>
<dbReference type="PROSITE" id="PS50931">
    <property type="entry name" value="HTH_LYSR"/>
    <property type="match status" value="1"/>
</dbReference>
<dbReference type="GO" id="GO:0005829">
    <property type="term" value="C:cytosol"/>
    <property type="evidence" value="ECO:0007669"/>
    <property type="project" value="TreeGrafter"/>
</dbReference>
<dbReference type="SUPFAM" id="SSF53850">
    <property type="entry name" value="Periplasmic binding protein-like II"/>
    <property type="match status" value="1"/>
</dbReference>
<dbReference type="OrthoDB" id="8629427at2"/>
<evidence type="ECO:0000256" key="4">
    <source>
        <dbReference type="ARBA" id="ARBA00023163"/>
    </source>
</evidence>
<keyword evidence="7" id="KW-1185">Reference proteome</keyword>
<dbReference type="GO" id="GO:0003700">
    <property type="term" value="F:DNA-binding transcription factor activity"/>
    <property type="evidence" value="ECO:0007669"/>
    <property type="project" value="InterPro"/>
</dbReference>
<dbReference type="InterPro" id="IPR000847">
    <property type="entry name" value="LysR_HTH_N"/>
</dbReference>
<feature type="domain" description="HTH lysR-type" evidence="5">
    <location>
        <begin position="1"/>
        <end position="58"/>
    </location>
</feature>
<evidence type="ECO:0000256" key="2">
    <source>
        <dbReference type="ARBA" id="ARBA00023015"/>
    </source>
</evidence>
<keyword evidence="2" id="KW-0805">Transcription regulation</keyword>
<dbReference type="AlphaFoldDB" id="A0A2S4LWS3"/>
<dbReference type="InterPro" id="IPR050950">
    <property type="entry name" value="HTH-type_LysR_regulators"/>
</dbReference>
<dbReference type="Pfam" id="PF03466">
    <property type="entry name" value="LysR_substrate"/>
    <property type="match status" value="1"/>
</dbReference>
<dbReference type="GO" id="GO:0003677">
    <property type="term" value="F:DNA binding"/>
    <property type="evidence" value="ECO:0007669"/>
    <property type="project" value="UniProtKB-KW"/>
</dbReference>
<keyword evidence="3 6" id="KW-0238">DNA-binding</keyword>
<gene>
    <name evidence="6" type="ORF">B0G62_12156</name>
</gene>
<evidence type="ECO:0000313" key="7">
    <source>
        <dbReference type="Proteomes" id="UP000237381"/>
    </source>
</evidence>
<accession>A0A2S4LWS3</accession>
<proteinExistence type="inferred from homology"/>
<reference evidence="6 7" key="1">
    <citation type="submission" date="2018-01" db="EMBL/GenBank/DDBJ databases">
        <title>Genomic Encyclopedia of Type Strains, Phase III (KMG-III): the genomes of soil and plant-associated and newly described type strains.</title>
        <authorList>
            <person name="Whitman W."/>
        </authorList>
    </citation>
    <scope>NUCLEOTIDE SEQUENCE [LARGE SCALE GENOMIC DNA]</scope>
    <source>
        <strain evidence="6 7">JCM 18070</strain>
    </source>
</reference>
<name>A0A2S4LWS3_9BURK</name>
<dbReference type="SUPFAM" id="SSF46785">
    <property type="entry name" value="Winged helix' DNA-binding domain"/>
    <property type="match status" value="1"/>
</dbReference>
<protein>
    <submittedName>
        <fullName evidence="6">DNA-binding transcriptional LysR family regulator</fullName>
    </submittedName>
</protein>
<sequence length="316" mass="35018">MKLHHLEALVAVADTGSIRAAARLIAISQTAVSKALRELENTQRMTLLMRAASGVTFTEAGQKLLSHARQVIGQLQRAEEEMAEMRGEHIGQLSIAVTPWVMRAFVPATLERFRTKMPDVQVELFEGLSAVALPRLRDGALDFAVVPLIPAMPEQEFENEPLVSFNTYVVARPDHPAVDARSIGELLAMNWAVNFTVSTYPAQMQDLFWQHGFDIEPRRLHCAHSASFLFDLIGHADMIGPCPAPLIISGPGTPLVRLELKEALQPKTVGIIKRRNAVSSASARCFIECLVEVIRQRARSSRREDTVLFDALKLLI</sequence>
<dbReference type="InterPro" id="IPR036388">
    <property type="entry name" value="WH-like_DNA-bd_sf"/>
</dbReference>
<evidence type="ECO:0000313" key="6">
    <source>
        <dbReference type="EMBL" id="POR46901.1"/>
    </source>
</evidence>
<dbReference type="Gene3D" id="1.10.10.10">
    <property type="entry name" value="Winged helix-like DNA-binding domain superfamily/Winged helix DNA-binding domain"/>
    <property type="match status" value="1"/>
</dbReference>
<dbReference type="InterPro" id="IPR036390">
    <property type="entry name" value="WH_DNA-bd_sf"/>
</dbReference>
<organism evidence="6 7">
    <name type="scientific">Paraburkholderia eburnea</name>
    <dbReference type="NCBI Taxonomy" id="1189126"/>
    <lineage>
        <taxon>Bacteria</taxon>
        <taxon>Pseudomonadati</taxon>
        <taxon>Pseudomonadota</taxon>
        <taxon>Betaproteobacteria</taxon>
        <taxon>Burkholderiales</taxon>
        <taxon>Burkholderiaceae</taxon>
        <taxon>Paraburkholderia</taxon>
    </lineage>
</organism>
<keyword evidence="4" id="KW-0804">Transcription</keyword>
<dbReference type="EMBL" id="PQGA01000021">
    <property type="protein sequence ID" value="POR46901.1"/>
    <property type="molecule type" value="Genomic_DNA"/>
</dbReference>
<dbReference type="Pfam" id="PF00126">
    <property type="entry name" value="HTH_1"/>
    <property type="match status" value="1"/>
</dbReference>
<evidence type="ECO:0000256" key="3">
    <source>
        <dbReference type="ARBA" id="ARBA00023125"/>
    </source>
</evidence>
<dbReference type="PANTHER" id="PTHR30419:SF30">
    <property type="entry name" value="LYSR FAMILY TRANSCRIPTIONAL REGULATOR"/>
    <property type="match status" value="1"/>
</dbReference>
<comment type="caution">
    <text evidence="6">The sequence shown here is derived from an EMBL/GenBank/DDBJ whole genome shotgun (WGS) entry which is preliminary data.</text>
</comment>
<dbReference type="Proteomes" id="UP000237381">
    <property type="component" value="Unassembled WGS sequence"/>
</dbReference>